<comment type="caution">
    <text evidence="2">The sequence shown here is derived from an EMBL/GenBank/DDBJ whole genome shotgun (WGS) entry which is preliminary data.</text>
</comment>
<keyword evidence="2" id="KW-0328">Glycosyltransferase</keyword>
<evidence type="ECO:0000259" key="1">
    <source>
        <dbReference type="Pfam" id="PF00535"/>
    </source>
</evidence>
<protein>
    <submittedName>
        <fullName evidence="2">Glycosyltransferase family A protein</fullName>
        <ecNumber evidence="2">2.4.-.-</ecNumber>
    </submittedName>
</protein>
<dbReference type="GO" id="GO:0016757">
    <property type="term" value="F:glycosyltransferase activity"/>
    <property type="evidence" value="ECO:0007669"/>
    <property type="project" value="UniProtKB-KW"/>
</dbReference>
<dbReference type="EMBL" id="JBBUTH010000011">
    <property type="protein sequence ID" value="MEK8053342.1"/>
    <property type="molecule type" value="Genomic_DNA"/>
</dbReference>
<dbReference type="Proteomes" id="UP001365405">
    <property type="component" value="Unassembled WGS sequence"/>
</dbReference>
<keyword evidence="2" id="KW-0808">Transferase</keyword>
<keyword evidence="3" id="KW-1185">Reference proteome</keyword>
<dbReference type="PANTHER" id="PTHR22916:SF3">
    <property type="entry name" value="UDP-GLCNAC:BETAGAL BETA-1,3-N-ACETYLGLUCOSAMINYLTRANSFERASE-LIKE PROTEIN 1"/>
    <property type="match status" value="1"/>
</dbReference>
<dbReference type="SUPFAM" id="SSF53448">
    <property type="entry name" value="Nucleotide-diphospho-sugar transferases"/>
    <property type="match status" value="1"/>
</dbReference>
<dbReference type="Gene3D" id="3.90.550.10">
    <property type="entry name" value="Spore Coat Polysaccharide Biosynthesis Protein SpsA, Chain A"/>
    <property type="match status" value="1"/>
</dbReference>
<evidence type="ECO:0000313" key="3">
    <source>
        <dbReference type="Proteomes" id="UP001365405"/>
    </source>
</evidence>
<reference evidence="2 3" key="1">
    <citation type="submission" date="2024-04" db="EMBL/GenBank/DDBJ databases">
        <title>Novel species of the genus Ideonella isolated from streams.</title>
        <authorList>
            <person name="Lu H."/>
        </authorList>
    </citation>
    <scope>NUCLEOTIDE SEQUENCE [LARGE SCALE GENOMIC DNA]</scope>
    <source>
        <strain evidence="2 3">DXS22W</strain>
    </source>
</reference>
<dbReference type="InterPro" id="IPR001173">
    <property type="entry name" value="Glyco_trans_2-like"/>
</dbReference>
<organism evidence="2 3">
    <name type="scientific">Pseudaquabacterium inlustre</name>
    <dbReference type="NCBI Taxonomy" id="2984192"/>
    <lineage>
        <taxon>Bacteria</taxon>
        <taxon>Pseudomonadati</taxon>
        <taxon>Pseudomonadota</taxon>
        <taxon>Betaproteobacteria</taxon>
        <taxon>Burkholderiales</taxon>
        <taxon>Sphaerotilaceae</taxon>
        <taxon>Pseudaquabacterium</taxon>
    </lineage>
</organism>
<feature type="domain" description="Glycosyltransferase 2-like" evidence="1">
    <location>
        <begin position="20"/>
        <end position="140"/>
    </location>
</feature>
<dbReference type="InterPro" id="IPR029044">
    <property type="entry name" value="Nucleotide-diphossugar_trans"/>
</dbReference>
<gene>
    <name evidence="2" type="ORF">AACH10_24005</name>
</gene>
<dbReference type="PANTHER" id="PTHR22916">
    <property type="entry name" value="GLYCOSYLTRANSFERASE"/>
    <property type="match status" value="1"/>
</dbReference>
<dbReference type="EC" id="2.4.-.-" evidence="2"/>
<dbReference type="Pfam" id="PF00535">
    <property type="entry name" value="Glycos_transf_2"/>
    <property type="match status" value="1"/>
</dbReference>
<sequence>MNSSSKQNSNQNLDKSPTVSVIVPNFNHEKYLEQRIESILNQTFFDFELILLDDASTDESTKILRRYRNHPKVKTIVENARNAGSPYIQWNRGASLSSGRYLWIAESDDFAATTFLERMVGVLEKNPTAGIAYCRSNKVDEASRVFGSTADWTASLHQSKWDSDHVANGREECTQYWTRRCIIPNVSSSLIRLDILRGIGFADESMRFCGDYSTYTRILAVSDVAYIADALNNFRFSAGTVRNKMSKAWLHDLERARVIRNIIENLSPNPSQIRIAREEFLESILRSTMRSFGAAKVYITGYKKMRSELLALAPYPEMEMASLVIARSLRKIRQLL</sequence>
<accession>A0ABU9CS05</accession>
<proteinExistence type="predicted"/>
<name>A0ABU9CS05_9BURK</name>
<evidence type="ECO:0000313" key="2">
    <source>
        <dbReference type="EMBL" id="MEK8053342.1"/>
    </source>
</evidence>
<dbReference type="CDD" id="cd00761">
    <property type="entry name" value="Glyco_tranf_GTA_type"/>
    <property type="match status" value="1"/>
</dbReference>
<dbReference type="RefSeq" id="WP_341413082.1">
    <property type="nucleotide sequence ID" value="NZ_JBBUTH010000011.1"/>
</dbReference>